<keyword evidence="10" id="KW-0961">Cell wall biogenesis/degradation</keyword>
<evidence type="ECO:0000256" key="11">
    <source>
        <dbReference type="SAM" id="MobiDB-lite"/>
    </source>
</evidence>
<evidence type="ECO:0000256" key="10">
    <source>
        <dbReference type="ARBA" id="ARBA00023316"/>
    </source>
</evidence>
<dbReference type="GO" id="GO:0015031">
    <property type="term" value="P:protein transport"/>
    <property type="evidence" value="ECO:0007669"/>
    <property type="project" value="UniProtKB-KW"/>
</dbReference>
<feature type="transmembrane region" description="Helical" evidence="12">
    <location>
        <begin position="181"/>
        <end position="207"/>
    </location>
</feature>
<evidence type="ECO:0000256" key="7">
    <source>
        <dbReference type="ARBA" id="ARBA00022927"/>
    </source>
</evidence>
<name>A0A077R5R0_9BASI</name>
<evidence type="ECO:0000256" key="12">
    <source>
        <dbReference type="SAM" id="Phobius"/>
    </source>
</evidence>
<feature type="transmembrane region" description="Helical" evidence="12">
    <location>
        <begin position="148"/>
        <end position="169"/>
    </location>
</feature>
<feature type="transmembrane region" description="Helical" evidence="12">
    <location>
        <begin position="248"/>
        <end position="269"/>
    </location>
</feature>
<reference evidence="13" key="1">
    <citation type="journal article" date="2014" name="Genome Biol. Evol.">
        <title>Gene Loss Rather Than Gene Gain Is Associated with a Host Jump from Monocots to Dicots in the Smut Fungus Melanopsichium pennsylvanicum.</title>
        <authorList>
            <person name="Sharma R."/>
            <person name="Mishra B."/>
            <person name="Runge F."/>
            <person name="Thines M."/>
        </authorList>
    </citation>
    <scope>NUCLEOTIDE SEQUENCE</scope>
    <source>
        <strain evidence="13">4</strain>
    </source>
</reference>
<dbReference type="GO" id="GO:0071555">
    <property type="term" value="P:cell wall organization"/>
    <property type="evidence" value="ECO:0007669"/>
    <property type="project" value="UniProtKB-KW"/>
</dbReference>
<dbReference type="PANTHER" id="PTHR35329">
    <property type="entry name" value="CHITIN SYNTHASE EXPORT CHAPERONE"/>
    <property type="match status" value="1"/>
</dbReference>
<dbReference type="GO" id="GO:0005789">
    <property type="term" value="C:endoplasmic reticulum membrane"/>
    <property type="evidence" value="ECO:0007669"/>
    <property type="project" value="UniProtKB-SubCell"/>
</dbReference>
<dbReference type="InterPro" id="IPR022057">
    <property type="entry name" value="Chs7"/>
</dbReference>
<keyword evidence="9 12" id="KW-0472">Membrane</keyword>
<keyword evidence="6" id="KW-0256">Endoplasmic reticulum</keyword>
<accession>A0A077R5R0</accession>
<feature type="transmembrane region" description="Helical" evidence="12">
    <location>
        <begin position="109"/>
        <end position="136"/>
    </location>
</feature>
<comment type="subcellular location">
    <subcellularLocation>
        <location evidence="1">Endoplasmic reticulum membrane</location>
        <topology evidence="1">Multi-pass membrane protein</topology>
    </subcellularLocation>
</comment>
<keyword evidence="4" id="KW-0813">Transport</keyword>
<evidence type="ECO:0000256" key="1">
    <source>
        <dbReference type="ARBA" id="ARBA00004477"/>
    </source>
</evidence>
<protein>
    <recommendedName>
        <fullName evidence="3">Chitin synthase export chaperone</fullName>
    </recommendedName>
</protein>
<feature type="transmembrane region" description="Helical" evidence="12">
    <location>
        <begin position="81"/>
        <end position="103"/>
    </location>
</feature>
<comment type="similarity">
    <text evidence="2">Belongs to the CHS7 family.</text>
</comment>
<dbReference type="PANTHER" id="PTHR35329:SF2">
    <property type="entry name" value="CHITIN SYNTHASE EXPORT CHAPERONE"/>
    <property type="match status" value="1"/>
</dbReference>
<dbReference type="GO" id="GO:0051082">
    <property type="term" value="F:unfolded protein binding"/>
    <property type="evidence" value="ECO:0007669"/>
    <property type="project" value="TreeGrafter"/>
</dbReference>
<evidence type="ECO:0000256" key="5">
    <source>
        <dbReference type="ARBA" id="ARBA00022692"/>
    </source>
</evidence>
<keyword evidence="5 12" id="KW-0812">Transmembrane</keyword>
<keyword evidence="7" id="KW-0653">Protein transport</keyword>
<feature type="transmembrane region" description="Helical" evidence="12">
    <location>
        <begin position="219"/>
        <end position="236"/>
    </location>
</feature>
<dbReference type="Pfam" id="PF12271">
    <property type="entry name" value="Chs7"/>
    <property type="match status" value="1"/>
</dbReference>
<dbReference type="EMBL" id="HG529609">
    <property type="protein sequence ID" value="CDI54267.1"/>
    <property type="molecule type" value="Genomic_DNA"/>
</dbReference>
<proteinExistence type="inferred from homology"/>
<evidence type="ECO:0000313" key="13">
    <source>
        <dbReference type="EMBL" id="CDI54267.1"/>
    </source>
</evidence>
<keyword evidence="8 12" id="KW-1133">Transmembrane helix</keyword>
<evidence type="ECO:0000256" key="4">
    <source>
        <dbReference type="ARBA" id="ARBA00022448"/>
    </source>
</evidence>
<feature type="region of interest" description="Disordered" evidence="11">
    <location>
        <begin position="316"/>
        <end position="348"/>
    </location>
</feature>
<evidence type="ECO:0000256" key="8">
    <source>
        <dbReference type="ARBA" id="ARBA00022989"/>
    </source>
</evidence>
<feature type="transmembrane region" description="Helical" evidence="12">
    <location>
        <begin position="45"/>
        <end position="69"/>
    </location>
</feature>
<dbReference type="GO" id="GO:0006457">
    <property type="term" value="P:protein folding"/>
    <property type="evidence" value="ECO:0007669"/>
    <property type="project" value="TreeGrafter"/>
</dbReference>
<evidence type="ECO:0000256" key="6">
    <source>
        <dbReference type="ARBA" id="ARBA00022824"/>
    </source>
</evidence>
<evidence type="ECO:0000256" key="3">
    <source>
        <dbReference type="ARBA" id="ARBA00018354"/>
    </source>
</evidence>
<sequence length="348" mass="38046">MGFSFGSYTSICDEVAMVVCPLLGGSGLGLEPICYSRNVEINKTIIFQPATCFIHIAALVMTAIMVYHIRSKYTAVGRKEIVLFFYLYALSEILVIFLDSAIVPTYSAAYLYLTAVYVGLKTAIFWCLLINGFVGFQFAEDGTPKSLWFLRLSSLVLFAIGIFVSIATFKGIAGMSPTKQTGLWIVELVFPLACVLIYTISQVLLVLRTLDDRWPLGDITFGIFFFAAGLILMYGFGEDVCRAVKHYIDGTFFGTLCMLLAVMMVYKYWDSITKEDLEFSVGSKQAVWEVKDPLFATSSSEGDGTMLGAGSAMTHDSFRGTSPSRLAPGGVGPGKSGMGYPPVGNYSH</sequence>
<organism evidence="13">
    <name type="scientific">Melanopsichium pennsylvanicum 4</name>
    <dbReference type="NCBI Taxonomy" id="1398559"/>
    <lineage>
        <taxon>Eukaryota</taxon>
        <taxon>Fungi</taxon>
        <taxon>Dikarya</taxon>
        <taxon>Basidiomycota</taxon>
        <taxon>Ustilaginomycotina</taxon>
        <taxon>Ustilaginomycetes</taxon>
        <taxon>Ustilaginales</taxon>
        <taxon>Ustilaginaceae</taxon>
        <taxon>Melanopsichium</taxon>
    </lineage>
</organism>
<evidence type="ECO:0000256" key="2">
    <source>
        <dbReference type="ARBA" id="ARBA00009274"/>
    </source>
</evidence>
<evidence type="ECO:0000256" key="9">
    <source>
        <dbReference type="ARBA" id="ARBA00023136"/>
    </source>
</evidence>
<dbReference type="AlphaFoldDB" id="A0A077R5R0"/>